<dbReference type="EMBL" id="BSFK01000016">
    <property type="protein sequence ID" value="GLK77635.1"/>
    <property type="molecule type" value="Genomic_DNA"/>
</dbReference>
<sequence length="510" mass="56526">MNLRPLFLEEPLLEFGSGQTLEHPQDGLFLYGPVRAGGAANAIHVGVIGARAGVALVRAWLAKINGRIPVLDPTKLHTNAWPGFQAAFGVRLVEKPMVTICVPSDRIGDALGRTNKVDAVRSTVKLFEDAILEHLRTDERRPDVWLVVVPESVFRYGRPEVAAPKDAIRSTLMSKKTASGFLKGGGALFPDMAEEAETYLFARNFHHQLKSQLLDRDAVIQVIRETTLDPAIETDRLGRPVRSVQEPAKIAWNLSTTLYFKGARSQPWRLAQVRPGVCYVGLVFKIDPSPAQVGEACCAAQMFLDSGDGVVFRGALGPWYSSKNREFHLRPDAAEALIRQVIEAYTKEHGAPPKELFIHGRQRFSKDEWDGFCAAIPAETERFVGVRIRPTQDLRLFRADGPFPVLRGSAVLASHREGYLWTTGYAPRLRVYPGFETPKPILIEITHSRGGADLETVMRDVLGLTKVNYNACDYASGLPVTLKFADRVGEILLASPRGREAPPLPFRFYI</sequence>
<dbReference type="InterPro" id="IPR036397">
    <property type="entry name" value="RNaseH_sf"/>
</dbReference>
<gene>
    <name evidence="1" type="ORF">GCM10008171_28890</name>
</gene>
<organism evidence="1 2">
    <name type="scientific">Methylopila jiangsuensis</name>
    <dbReference type="NCBI Taxonomy" id="586230"/>
    <lineage>
        <taxon>Bacteria</taxon>
        <taxon>Pseudomonadati</taxon>
        <taxon>Pseudomonadota</taxon>
        <taxon>Alphaproteobacteria</taxon>
        <taxon>Hyphomicrobiales</taxon>
        <taxon>Methylopilaceae</taxon>
        <taxon>Methylopila</taxon>
    </lineage>
</organism>
<dbReference type="CDD" id="cd04659">
    <property type="entry name" value="Piwi_piwi-like_ProArk"/>
    <property type="match status" value="1"/>
</dbReference>
<evidence type="ECO:0000313" key="2">
    <source>
        <dbReference type="Proteomes" id="UP001143364"/>
    </source>
</evidence>
<evidence type="ECO:0000313" key="1">
    <source>
        <dbReference type="EMBL" id="GLK77635.1"/>
    </source>
</evidence>
<keyword evidence="2" id="KW-1185">Reference proteome</keyword>
<proteinExistence type="predicted"/>
<dbReference type="Gene3D" id="3.30.420.10">
    <property type="entry name" value="Ribonuclease H-like superfamily/Ribonuclease H"/>
    <property type="match status" value="1"/>
</dbReference>
<reference evidence="1" key="1">
    <citation type="journal article" date="2014" name="Int. J. Syst. Evol. Microbiol.">
        <title>Complete genome sequence of Corynebacterium casei LMG S-19264T (=DSM 44701T), isolated from a smear-ripened cheese.</title>
        <authorList>
            <consortium name="US DOE Joint Genome Institute (JGI-PGF)"/>
            <person name="Walter F."/>
            <person name="Albersmeier A."/>
            <person name="Kalinowski J."/>
            <person name="Ruckert C."/>
        </authorList>
    </citation>
    <scope>NUCLEOTIDE SEQUENCE</scope>
    <source>
        <strain evidence="1">VKM B-2555</strain>
    </source>
</reference>
<comment type="caution">
    <text evidence="1">The sequence shown here is derived from an EMBL/GenBank/DDBJ whole genome shotgun (WGS) entry which is preliminary data.</text>
</comment>
<dbReference type="Proteomes" id="UP001143364">
    <property type="component" value="Unassembled WGS sequence"/>
</dbReference>
<dbReference type="RefSeq" id="WP_271205476.1">
    <property type="nucleotide sequence ID" value="NZ_BSFK01000016.1"/>
</dbReference>
<dbReference type="SUPFAM" id="SSF53098">
    <property type="entry name" value="Ribonuclease H-like"/>
    <property type="match status" value="1"/>
</dbReference>
<protein>
    <recommendedName>
        <fullName evidence="3">Piwi domain-containing protein</fullName>
    </recommendedName>
</protein>
<name>A0A9W6N4S8_9HYPH</name>
<reference evidence="1" key="2">
    <citation type="submission" date="2023-01" db="EMBL/GenBank/DDBJ databases">
        <authorList>
            <person name="Sun Q."/>
            <person name="Evtushenko L."/>
        </authorList>
    </citation>
    <scope>NUCLEOTIDE SEQUENCE</scope>
    <source>
        <strain evidence="1">VKM B-2555</strain>
    </source>
</reference>
<dbReference type="GO" id="GO:0003676">
    <property type="term" value="F:nucleic acid binding"/>
    <property type="evidence" value="ECO:0007669"/>
    <property type="project" value="InterPro"/>
</dbReference>
<dbReference type="InterPro" id="IPR012337">
    <property type="entry name" value="RNaseH-like_sf"/>
</dbReference>
<evidence type="ECO:0008006" key="3">
    <source>
        <dbReference type="Google" id="ProtNLM"/>
    </source>
</evidence>
<accession>A0A9W6N4S8</accession>
<dbReference type="AlphaFoldDB" id="A0A9W6N4S8"/>